<dbReference type="InterPro" id="IPR007374">
    <property type="entry name" value="ASCH_domain"/>
</dbReference>
<reference evidence="2 3" key="1">
    <citation type="submission" date="2014-04" db="EMBL/GenBank/DDBJ databases">
        <title>Aquimarina sp. 22II-S11-z7 Genome Sequencing.</title>
        <authorList>
            <person name="Lai Q."/>
        </authorList>
    </citation>
    <scope>NUCLEOTIDE SEQUENCE [LARGE SCALE GENOMIC DNA]</scope>
    <source>
        <strain evidence="2 3">22II-S11-z7</strain>
    </source>
</reference>
<dbReference type="SMART" id="SM01022">
    <property type="entry name" value="ASCH"/>
    <property type="match status" value="1"/>
</dbReference>
<dbReference type="EMBL" id="AQRA01000001">
    <property type="protein sequence ID" value="EZH75905.1"/>
    <property type="molecule type" value="Genomic_DNA"/>
</dbReference>
<evidence type="ECO:0000313" key="3">
    <source>
        <dbReference type="Proteomes" id="UP000023541"/>
    </source>
</evidence>
<dbReference type="SUPFAM" id="SSF88697">
    <property type="entry name" value="PUA domain-like"/>
    <property type="match status" value="1"/>
</dbReference>
<feature type="domain" description="ASCH" evidence="1">
    <location>
        <begin position="31"/>
        <end position="154"/>
    </location>
</feature>
<dbReference type="STRING" id="1317122.ATO12_03690"/>
<evidence type="ECO:0000313" key="2">
    <source>
        <dbReference type="EMBL" id="EZH75905.1"/>
    </source>
</evidence>
<dbReference type="PIRSF" id="PIRSF021320">
    <property type="entry name" value="DUF984"/>
    <property type="match status" value="1"/>
</dbReference>
<dbReference type="Pfam" id="PF04266">
    <property type="entry name" value="ASCH"/>
    <property type="match status" value="1"/>
</dbReference>
<gene>
    <name evidence="2" type="ORF">ATO12_03690</name>
</gene>
<dbReference type="InterPro" id="IPR015947">
    <property type="entry name" value="PUA-like_sf"/>
</dbReference>
<proteinExistence type="predicted"/>
<dbReference type="PANTHER" id="PTHR39203:SF1">
    <property type="entry name" value="CYTOPLASMIC PROTEIN"/>
    <property type="match status" value="1"/>
</dbReference>
<dbReference type="InterPro" id="IPR009326">
    <property type="entry name" value="DUF984"/>
</dbReference>
<dbReference type="Proteomes" id="UP000023541">
    <property type="component" value="Unassembled WGS sequence"/>
</dbReference>
<sequence>MKKNHKSVEVLWRKFLIENTNNRTKETPLSFYFCDNKKDANECAELVVKGIKKATATSLWWYKKNNEQLPKVGDQYIVTDWNGNAKAIIETTKVEQVPYNKITPEFAKTEGEGDKSLDYWKRVHEAYYKREMEPHGDKFDENMIIVCEYFKTIYLK</sequence>
<dbReference type="Gene3D" id="3.10.400.10">
    <property type="entry name" value="Sulfate adenylyltransferase"/>
    <property type="match status" value="1"/>
</dbReference>
<comment type="caution">
    <text evidence="2">The sequence shown here is derived from an EMBL/GenBank/DDBJ whole genome shotgun (WGS) entry which is preliminary data.</text>
</comment>
<keyword evidence="3" id="KW-1185">Reference proteome</keyword>
<dbReference type="CDD" id="cd06553">
    <property type="entry name" value="ASCH_Ef3133_like"/>
    <property type="match status" value="1"/>
</dbReference>
<name>A0A023C0W0_9FLAO</name>
<organism evidence="2 3">
    <name type="scientific">Aquimarina atlantica</name>
    <dbReference type="NCBI Taxonomy" id="1317122"/>
    <lineage>
        <taxon>Bacteria</taxon>
        <taxon>Pseudomonadati</taxon>
        <taxon>Bacteroidota</taxon>
        <taxon>Flavobacteriia</taxon>
        <taxon>Flavobacteriales</taxon>
        <taxon>Flavobacteriaceae</taxon>
        <taxon>Aquimarina</taxon>
    </lineage>
</organism>
<accession>A0A023C0W0</accession>
<protein>
    <submittedName>
        <fullName evidence="2">RNA-binding protein</fullName>
    </submittedName>
</protein>
<dbReference type="PANTHER" id="PTHR39203">
    <property type="entry name" value="CYTOPLASMIC PROTEIN-RELATED"/>
    <property type="match status" value="1"/>
</dbReference>
<dbReference type="eggNOG" id="COG4405">
    <property type="taxonomic scope" value="Bacteria"/>
</dbReference>
<evidence type="ECO:0000259" key="1">
    <source>
        <dbReference type="SMART" id="SM01022"/>
    </source>
</evidence>
<dbReference type="AlphaFoldDB" id="A0A023C0W0"/>